<keyword evidence="12 16" id="KW-0239">DNA-directed DNA polymerase</keyword>
<gene>
    <name evidence="16" type="primary">dinB</name>
    <name evidence="18" type="ORF">ERX46_12530</name>
</gene>
<evidence type="ECO:0000256" key="11">
    <source>
        <dbReference type="ARBA" id="ARBA00022842"/>
    </source>
</evidence>
<dbReference type="InterPro" id="IPR001126">
    <property type="entry name" value="UmuC"/>
</dbReference>
<evidence type="ECO:0000256" key="1">
    <source>
        <dbReference type="ARBA" id="ARBA00004496"/>
    </source>
</evidence>
<comment type="similarity">
    <text evidence="2 16">Belongs to the DNA polymerase type-Y family.</text>
</comment>
<dbReference type="InterPro" id="IPR043128">
    <property type="entry name" value="Rev_trsase/Diguanyl_cyclase"/>
</dbReference>
<evidence type="ECO:0000256" key="6">
    <source>
        <dbReference type="ARBA" id="ARBA00022679"/>
    </source>
</evidence>
<comment type="cofactor">
    <cofactor evidence="16">
        <name>Mg(2+)</name>
        <dbReference type="ChEBI" id="CHEBI:18420"/>
    </cofactor>
    <text evidence="16">Binds 2 magnesium ions per subunit.</text>
</comment>
<comment type="subcellular location">
    <subcellularLocation>
        <location evidence="1 16">Cytoplasm</location>
    </subcellularLocation>
</comment>
<dbReference type="Gene3D" id="1.10.150.20">
    <property type="entry name" value="5' to 3' exonuclease, C-terminal subdomain"/>
    <property type="match status" value="1"/>
</dbReference>
<keyword evidence="13 16" id="KW-0238">DNA-binding</keyword>
<proteinExistence type="inferred from homology"/>
<dbReference type="GO" id="GO:0042276">
    <property type="term" value="P:error-prone translesion synthesis"/>
    <property type="evidence" value="ECO:0007669"/>
    <property type="project" value="TreeGrafter"/>
</dbReference>
<keyword evidence="7 16" id="KW-0548">Nucleotidyltransferase</keyword>
<feature type="site" description="Substrate discrimination" evidence="16">
    <location>
        <position position="18"/>
    </location>
</feature>
<dbReference type="GO" id="GO:0006281">
    <property type="term" value="P:DNA repair"/>
    <property type="evidence" value="ECO:0007669"/>
    <property type="project" value="UniProtKB-UniRule"/>
</dbReference>
<dbReference type="FunFam" id="3.40.1170.60:FF:000001">
    <property type="entry name" value="DNA polymerase IV"/>
    <property type="match status" value="1"/>
</dbReference>
<evidence type="ECO:0000256" key="12">
    <source>
        <dbReference type="ARBA" id="ARBA00022932"/>
    </source>
</evidence>
<reference evidence="18 19" key="1">
    <citation type="submission" date="2019-02" db="EMBL/GenBank/DDBJ databases">
        <title>Genome sequence of the sea-ice species Brumimicrobium glaciale.</title>
        <authorList>
            <person name="Bowman J.P."/>
        </authorList>
    </citation>
    <scope>NUCLEOTIDE SEQUENCE [LARGE SCALE GENOMIC DNA]</scope>
    <source>
        <strain evidence="18 19">IC156</strain>
    </source>
</reference>
<dbReference type="Gene3D" id="3.30.1490.100">
    <property type="entry name" value="DNA polymerase, Y-family, little finger domain"/>
    <property type="match status" value="1"/>
</dbReference>
<dbReference type="GO" id="GO:0003684">
    <property type="term" value="F:damaged DNA binding"/>
    <property type="evidence" value="ECO:0007669"/>
    <property type="project" value="InterPro"/>
</dbReference>
<evidence type="ECO:0000256" key="13">
    <source>
        <dbReference type="ARBA" id="ARBA00023125"/>
    </source>
</evidence>
<sequence>MSKEETRKIIHIDMDAFYASVEQRDNPELRGKPLAVGGSDGRGVIAAASYEARKFGVRSAMPSRVALRKCPTLLFVKPTFEKYQAVSKEINAIFSRYTPIIEPLSLDEAFLDVTYSKYEMRSATLIAQQIKNDIRNELDLIASAGVSYNKFLAKIASDQDKPDGLFVITPDQGAAFMEELPIEDFFGVGKVTAEKMKANDIFKGVDLLPYSKWELQQLFGKTGGFLYDIARGVDHREVQSERVRKSVGAEMTFSKDVIGEIDINEKFSQVFDKWWTRYESHGRKGRSVTLKIRNYEFETITRSITEPNYVSDKVEIREKLDQILHESIVEGVPLRLIGVSISGFEAEDSEIASQQLTIW</sequence>
<feature type="binding site" evidence="16">
    <location>
        <position position="107"/>
    </location>
    <ligand>
        <name>Mg(2+)</name>
        <dbReference type="ChEBI" id="CHEBI:18420"/>
    </ligand>
</feature>
<dbReference type="SUPFAM" id="SSF56672">
    <property type="entry name" value="DNA/RNA polymerases"/>
    <property type="match status" value="1"/>
</dbReference>
<dbReference type="GO" id="GO:0009432">
    <property type="term" value="P:SOS response"/>
    <property type="evidence" value="ECO:0007669"/>
    <property type="project" value="TreeGrafter"/>
</dbReference>
<dbReference type="PANTHER" id="PTHR11076:SF33">
    <property type="entry name" value="DNA POLYMERASE KAPPA"/>
    <property type="match status" value="1"/>
</dbReference>
<keyword evidence="10 16" id="KW-0227">DNA damage</keyword>
<dbReference type="Proteomes" id="UP000293952">
    <property type="component" value="Unassembled WGS sequence"/>
</dbReference>
<dbReference type="InterPro" id="IPR043502">
    <property type="entry name" value="DNA/RNA_pol_sf"/>
</dbReference>
<dbReference type="RefSeq" id="WP_130094214.1">
    <property type="nucleotide sequence ID" value="NZ_SETE01000005.1"/>
</dbReference>
<dbReference type="SUPFAM" id="SSF100879">
    <property type="entry name" value="Lesion bypass DNA polymerase (Y-family), little finger domain"/>
    <property type="match status" value="1"/>
</dbReference>
<evidence type="ECO:0000256" key="16">
    <source>
        <dbReference type="HAMAP-Rule" id="MF_01113"/>
    </source>
</evidence>
<evidence type="ECO:0000259" key="17">
    <source>
        <dbReference type="PROSITE" id="PS50173"/>
    </source>
</evidence>
<keyword evidence="4 16" id="KW-0515">Mutator protein</keyword>
<keyword evidence="5 16" id="KW-0963">Cytoplasm</keyword>
<dbReference type="Gene3D" id="3.40.1170.60">
    <property type="match status" value="1"/>
</dbReference>
<keyword evidence="6 16" id="KW-0808">Transferase</keyword>
<dbReference type="InterPro" id="IPR017961">
    <property type="entry name" value="DNA_pol_Y-fam_little_finger"/>
</dbReference>
<dbReference type="FunFam" id="3.30.1490.100:FF:000004">
    <property type="entry name" value="DNA polymerase IV"/>
    <property type="match status" value="1"/>
</dbReference>
<dbReference type="Pfam" id="PF11799">
    <property type="entry name" value="IMS_C"/>
    <property type="match status" value="1"/>
</dbReference>
<dbReference type="CDD" id="cd03586">
    <property type="entry name" value="PolY_Pol_IV_kappa"/>
    <property type="match status" value="1"/>
</dbReference>
<dbReference type="OrthoDB" id="9808813at2"/>
<dbReference type="NCBIfam" id="NF002677">
    <property type="entry name" value="PRK02406.1"/>
    <property type="match status" value="1"/>
</dbReference>
<dbReference type="InterPro" id="IPR036775">
    <property type="entry name" value="DNA_pol_Y-fam_lit_finger_sf"/>
</dbReference>
<evidence type="ECO:0000313" key="19">
    <source>
        <dbReference type="Proteomes" id="UP000293952"/>
    </source>
</evidence>
<comment type="subunit">
    <text evidence="3 16">Monomer.</text>
</comment>
<evidence type="ECO:0000256" key="3">
    <source>
        <dbReference type="ARBA" id="ARBA00011245"/>
    </source>
</evidence>
<feature type="active site" evidence="16">
    <location>
        <position position="108"/>
    </location>
</feature>
<dbReference type="Pfam" id="PF11798">
    <property type="entry name" value="IMS_HHH"/>
    <property type="match status" value="1"/>
</dbReference>
<evidence type="ECO:0000256" key="5">
    <source>
        <dbReference type="ARBA" id="ARBA00022490"/>
    </source>
</evidence>
<dbReference type="Pfam" id="PF00817">
    <property type="entry name" value="IMS"/>
    <property type="match status" value="1"/>
</dbReference>
<name>A0A4Q4KJK7_9FLAO</name>
<keyword evidence="19" id="KW-1185">Reference proteome</keyword>
<comment type="caution">
    <text evidence="18">The sequence shown here is derived from an EMBL/GenBank/DDBJ whole genome shotgun (WGS) entry which is preliminary data.</text>
</comment>
<dbReference type="Gene3D" id="3.30.70.270">
    <property type="match status" value="1"/>
</dbReference>
<evidence type="ECO:0000256" key="15">
    <source>
        <dbReference type="ARBA" id="ARBA00049244"/>
    </source>
</evidence>
<evidence type="ECO:0000256" key="8">
    <source>
        <dbReference type="ARBA" id="ARBA00022705"/>
    </source>
</evidence>
<keyword evidence="9 16" id="KW-0479">Metal-binding</keyword>
<dbReference type="GO" id="GO:0006261">
    <property type="term" value="P:DNA-templated DNA replication"/>
    <property type="evidence" value="ECO:0007669"/>
    <property type="project" value="UniProtKB-UniRule"/>
</dbReference>
<comment type="catalytic activity">
    <reaction evidence="15 16">
        <text>DNA(n) + a 2'-deoxyribonucleoside 5'-triphosphate = DNA(n+1) + diphosphate</text>
        <dbReference type="Rhea" id="RHEA:22508"/>
        <dbReference type="Rhea" id="RHEA-COMP:17339"/>
        <dbReference type="Rhea" id="RHEA-COMP:17340"/>
        <dbReference type="ChEBI" id="CHEBI:33019"/>
        <dbReference type="ChEBI" id="CHEBI:61560"/>
        <dbReference type="ChEBI" id="CHEBI:173112"/>
        <dbReference type="EC" id="2.7.7.7"/>
    </reaction>
</comment>
<protein>
    <recommendedName>
        <fullName evidence="16">DNA polymerase IV</fullName>
        <shortName evidence="16">Pol IV</shortName>
        <ecNumber evidence="16">2.7.7.7</ecNumber>
    </recommendedName>
</protein>
<dbReference type="InterPro" id="IPR024728">
    <property type="entry name" value="PolY_HhH_motif"/>
</dbReference>
<dbReference type="PROSITE" id="PS50173">
    <property type="entry name" value="UMUC"/>
    <property type="match status" value="1"/>
</dbReference>
<keyword evidence="11 16" id="KW-0460">Magnesium</keyword>
<evidence type="ECO:0000256" key="2">
    <source>
        <dbReference type="ARBA" id="ARBA00010945"/>
    </source>
</evidence>
<evidence type="ECO:0000313" key="18">
    <source>
        <dbReference type="EMBL" id="RYM32877.1"/>
    </source>
</evidence>
<dbReference type="InterPro" id="IPR050116">
    <property type="entry name" value="DNA_polymerase-Y"/>
</dbReference>
<accession>A0A4Q4KJK7</accession>
<dbReference type="PANTHER" id="PTHR11076">
    <property type="entry name" value="DNA REPAIR POLYMERASE UMUC / TRANSFERASE FAMILY MEMBER"/>
    <property type="match status" value="1"/>
</dbReference>
<dbReference type="GO" id="GO:0000287">
    <property type="term" value="F:magnesium ion binding"/>
    <property type="evidence" value="ECO:0007669"/>
    <property type="project" value="UniProtKB-UniRule"/>
</dbReference>
<keyword evidence="14 16" id="KW-0234">DNA repair</keyword>
<dbReference type="InterPro" id="IPR022880">
    <property type="entry name" value="DNApol_IV"/>
</dbReference>
<evidence type="ECO:0000256" key="7">
    <source>
        <dbReference type="ARBA" id="ARBA00022695"/>
    </source>
</evidence>
<dbReference type="EC" id="2.7.7.7" evidence="16"/>
<dbReference type="AlphaFoldDB" id="A0A4Q4KJK7"/>
<keyword evidence="8 16" id="KW-0235">DNA replication</keyword>
<evidence type="ECO:0000256" key="10">
    <source>
        <dbReference type="ARBA" id="ARBA00022763"/>
    </source>
</evidence>
<dbReference type="GO" id="GO:0005829">
    <property type="term" value="C:cytosol"/>
    <property type="evidence" value="ECO:0007669"/>
    <property type="project" value="TreeGrafter"/>
</dbReference>
<dbReference type="GO" id="GO:0003887">
    <property type="term" value="F:DNA-directed DNA polymerase activity"/>
    <property type="evidence" value="ECO:0007669"/>
    <property type="project" value="UniProtKB-UniRule"/>
</dbReference>
<dbReference type="EMBL" id="SETE01000005">
    <property type="protein sequence ID" value="RYM32877.1"/>
    <property type="molecule type" value="Genomic_DNA"/>
</dbReference>
<evidence type="ECO:0000256" key="4">
    <source>
        <dbReference type="ARBA" id="ARBA00022457"/>
    </source>
</evidence>
<comment type="function">
    <text evidence="16">Poorly processive, error-prone DNA polymerase involved in untargeted mutagenesis. Copies undamaged DNA at stalled replication forks, which arise in vivo from mismatched or misaligned primer ends. These misaligned primers can be extended by PolIV. Exhibits no 3'-5' exonuclease (proofreading) activity. May be involved in translesional synthesis, in conjunction with the beta clamp from PolIII.</text>
</comment>
<feature type="domain" description="UmuC" evidence="17">
    <location>
        <begin position="9"/>
        <end position="189"/>
    </location>
</feature>
<organism evidence="18 19">
    <name type="scientific">Brumimicrobium glaciale</name>
    <dbReference type="NCBI Taxonomy" id="200475"/>
    <lineage>
        <taxon>Bacteria</taxon>
        <taxon>Pseudomonadati</taxon>
        <taxon>Bacteroidota</taxon>
        <taxon>Flavobacteriia</taxon>
        <taxon>Flavobacteriales</taxon>
        <taxon>Crocinitomicaceae</taxon>
        <taxon>Brumimicrobium</taxon>
    </lineage>
</organism>
<dbReference type="HAMAP" id="MF_01113">
    <property type="entry name" value="DNApol_IV"/>
    <property type="match status" value="1"/>
</dbReference>
<evidence type="ECO:0000256" key="14">
    <source>
        <dbReference type="ARBA" id="ARBA00023204"/>
    </source>
</evidence>
<feature type="binding site" evidence="16">
    <location>
        <position position="13"/>
    </location>
    <ligand>
        <name>Mg(2+)</name>
        <dbReference type="ChEBI" id="CHEBI:18420"/>
    </ligand>
</feature>
<evidence type="ECO:0000256" key="9">
    <source>
        <dbReference type="ARBA" id="ARBA00022723"/>
    </source>
</evidence>